<evidence type="ECO:0000313" key="3">
    <source>
        <dbReference type="Proteomes" id="UP000605676"/>
    </source>
</evidence>
<dbReference type="EMBL" id="JAENRR010000116">
    <property type="protein sequence ID" value="MBK3519986.1"/>
    <property type="molecule type" value="Genomic_DNA"/>
</dbReference>
<feature type="transmembrane region" description="Helical" evidence="1">
    <location>
        <begin position="141"/>
        <end position="165"/>
    </location>
</feature>
<dbReference type="Proteomes" id="UP000605676">
    <property type="component" value="Unassembled WGS sequence"/>
</dbReference>
<dbReference type="SUPFAM" id="SSF48452">
    <property type="entry name" value="TPR-like"/>
    <property type="match status" value="1"/>
</dbReference>
<dbReference type="RefSeq" id="WP_200467203.1">
    <property type="nucleotide sequence ID" value="NZ_JAENRR010000116.1"/>
</dbReference>
<dbReference type="InterPro" id="IPR011990">
    <property type="entry name" value="TPR-like_helical_dom_sf"/>
</dbReference>
<sequence length="195" mass="23183">MKELLELEKSYDELPEESEPETIIKFFEDNSDVFLSNENMDVSDVLHIYTDYLYFLGIKSRYSKVIAVTEEMEKRDYIKHQLENDKDFNMDFVFYKSASLSRRKRYKEALKGFKQLILIDPQNEDYKDWYIETKRNILHILLNYLMFGSIGLALLAIIMPIYFSISVPKGVIHVFEGIFFSILAFKIIENLVRKK</sequence>
<accession>A0ABS1HQW7</accession>
<keyword evidence="1" id="KW-1133">Transmembrane helix</keyword>
<keyword evidence="1" id="KW-0812">Transmembrane</keyword>
<comment type="caution">
    <text evidence="2">The sequence shown here is derived from an EMBL/GenBank/DDBJ whole genome shotgun (WGS) entry which is preliminary data.</text>
</comment>
<protein>
    <recommendedName>
        <fullName evidence="4">Tetratricopeptide repeat protein</fullName>
    </recommendedName>
</protein>
<proteinExistence type="predicted"/>
<name>A0ABS1HQW7_9BACT</name>
<evidence type="ECO:0008006" key="4">
    <source>
        <dbReference type="Google" id="ProtNLM"/>
    </source>
</evidence>
<keyword evidence="3" id="KW-1185">Reference proteome</keyword>
<evidence type="ECO:0000313" key="2">
    <source>
        <dbReference type="EMBL" id="MBK3519986.1"/>
    </source>
</evidence>
<keyword evidence="1" id="KW-0472">Membrane</keyword>
<reference evidence="2 3" key="1">
    <citation type="submission" date="2021-01" db="EMBL/GenBank/DDBJ databases">
        <title>Carboxyliciviraga sp.nov., isolated from coastal sediments.</title>
        <authorList>
            <person name="Lu D."/>
            <person name="Zhang T."/>
        </authorList>
    </citation>
    <scope>NUCLEOTIDE SEQUENCE [LARGE SCALE GENOMIC DNA]</scope>
    <source>
        <strain evidence="2 3">N1Y132</strain>
    </source>
</reference>
<evidence type="ECO:0000256" key="1">
    <source>
        <dbReference type="SAM" id="Phobius"/>
    </source>
</evidence>
<gene>
    <name evidence="2" type="ORF">JIV24_21810</name>
</gene>
<organism evidence="2 3">
    <name type="scientific">Carboxylicivirga marina</name>
    <dbReference type="NCBI Taxonomy" id="2800988"/>
    <lineage>
        <taxon>Bacteria</taxon>
        <taxon>Pseudomonadati</taxon>
        <taxon>Bacteroidota</taxon>
        <taxon>Bacteroidia</taxon>
        <taxon>Marinilabiliales</taxon>
        <taxon>Marinilabiliaceae</taxon>
        <taxon>Carboxylicivirga</taxon>
    </lineage>
</organism>
<feature type="transmembrane region" description="Helical" evidence="1">
    <location>
        <begin position="171"/>
        <end position="188"/>
    </location>
</feature>